<evidence type="ECO:0000313" key="2">
    <source>
        <dbReference type="EMBL" id="OQE12744.1"/>
    </source>
</evidence>
<accession>A0A1V6SGB1</accession>
<gene>
    <name evidence="2" type="ORF">PENFLA_c064G04607</name>
</gene>
<evidence type="ECO:0000313" key="3">
    <source>
        <dbReference type="Proteomes" id="UP000191342"/>
    </source>
</evidence>
<protein>
    <submittedName>
        <fullName evidence="2">Uncharacterized protein</fullName>
    </submittedName>
</protein>
<dbReference type="AlphaFoldDB" id="A0A1V6SGB1"/>
<dbReference type="STRING" id="254877.A0A1V6SGB1"/>
<keyword evidence="3" id="KW-1185">Reference proteome</keyword>
<sequence length="99" mass="11280">MPPRPPLYRRPSTPADRQGLCPPDKVEAYCTYLEVMNRQTQWSLGHPESRESLTLPYHDEIHAATDSTVAAASADHHQTDNDDHPSSHLETKYLKLPYK</sequence>
<feature type="compositionally biased region" description="Basic and acidic residues" evidence="1">
    <location>
        <begin position="74"/>
        <end position="93"/>
    </location>
</feature>
<feature type="region of interest" description="Disordered" evidence="1">
    <location>
        <begin position="69"/>
        <end position="99"/>
    </location>
</feature>
<dbReference type="EMBL" id="MLQL01000064">
    <property type="protein sequence ID" value="OQE12744.1"/>
    <property type="molecule type" value="Genomic_DNA"/>
</dbReference>
<name>A0A1V6SGB1_9EURO</name>
<comment type="caution">
    <text evidence="2">The sequence shown here is derived from an EMBL/GenBank/DDBJ whole genome shotgun (WGS) entry which is preliminary data.</text>
</comment>
<feature type="region of interest" description="Disordered" evidence="1">
    <location>
        <begin position="1"/>
        <end position="21"/>
    </location>
</feature>
<reference evidence="3" key="1">
    <citation type="journal article" date="2017" name="Nat. Microbiol.">
        <title>Global analysis of biosynthetic gene clusters reveals vast potential of secondary metabolite production in Penicillium species.</title>
        <authorList>
            <person name="Nielsen J.C."/>
            <person name="Grijseels S."/>
            <person name="Prigent S."/>
            <person name="Ji B."/>
            <person name="Dainat J."/>
            <person name="Nielsen K.F."/>
            <person name="Frisvad J.C."/>
            <person name="Workman M."/>
            <person name="Nielsen J."/>
        </authorList>
    </citation>
    <scope>NUCLEOTIDE SEQUENCE [LARGE SCALE GENOMIC DNA]</scope>
    <source>
        <strain evidence="3">IBT 14082</strain>
    </source>
</reference>
<organism evidence="2 3">
    <name type="scientific">Penicillium flavigenum</name>
    <dbReference type="NCBI Taxonomy" id="254877"/>
    <lineage>
        <taxon>Eukaryota</taxon>
        <taxon>Fungi</taxon>
        <taxon>Dikarya</taxon>
        <taxon>Ascomycota</taxon>
        <taxon>Pezizomycotina</taxon>
        <taxon>Eurotiomycetes</taxon>
        <taxon>Eurotiomycetidae</taxon>
        <taxon>Eurotiales</taxon>
        <taxon>Aspergillaceae</taxon>
        <taxon>Penicillium</taxon>
    </lineage>
</organism>
<evidence type="ECO:0000256" key="1">
    <source>
        <dbReference type="SAM" id="MobiDB-lite"/>
    </source>
</evidence>
<dbReference type="Proteomes" id="UP000191342">
    <property type="component" value="Unassembled WGS sequence"/>
</dbReference>
<proteinExistence type="predicted"/>